<evidence type="ECO:0000313" key="3">
    <source>
        <dbReference type="Proteomes" id="UP001066276"/>
    </source>
</evidence>
<comment type="caution">
    <text evidence="2">The sequence shown here is derived from an EMBL/GenBank/DDBJ whole genome shotgun (WGS) entry which is preliminary data.</text>
</comment>
<proteinExistence type="predicted"/>
<sequence length="107" mass="11570">MAVSQRWALDRATGMALPVQGFCRSAAEEIAGAYLEAPMLAAVMSIRTLEEAQRLEGMSRSLEERAQKAAPMVQRRGSDKGQLKSAGRRRTACKPSTGESQKEGSTN</sequence>
<name>A0AAV7VGW3_PLEWA</name>
<protein>
    <submittedName>
        <fullName evidence="2">Uncharacterized protein</fullName>
    </submittedName>
</protein>
<accession>A0AAV7VGW3</accession>
<dbReference type="AlphaFoldDB" id="A0AAV7VGW3"/>
<evidence type="ECO:0000256" key="1">
    <source>
        <dbReference type="SAM" id="MobiDB-lite"/>
    </source>
</evidence>
<organism evidence="2 3">
    <name type="scientific">Pleurodeles waltl</name>
    <name type="common">Iberian ribbed newt</name>
    <dbReference type="NCBI Taxonomy" id="8319"/>
    <lineage>
        <taxon>Eukaryota</taxon>
        <taxon>Metazoa</taxon>
        <taxon>Chordata</taxon>
        <taxon>Craniata</taxon>
        <taxon>Vertebrata</taxon>
        <taxon>Euteleostomi</taxon>
        <taxon>Amphibia</taxon>
        <taxon>Batrachia</taxon>
        <taxon>Caudata</taxon>
        <taxon>Salamandroidea</taxon>
        <taxon>Salamandridae</taxon>
        <taxon>Pleurodelinae</taxon>
        <taxon>Pleurodeles</taxon>
    </lineage>
</organism>
<keyword evidence="3" id="KW-1185">Reference proteome</keyword>
<reference evidence="2" key="1">
    <citation type="journal article" date="2022" name="bioRxiv">
        <title>Sequencing and chromosome-scale assembly of the giantPleurodeles waltlgenome.</title>
        <authorList>
            <person name="Brown T."/>
            <person name="Elewa A."/>
            <person name="Iarovenko S."/>
            <person name="Subramanian E."/>
            <person name="Araus A.J."/>
            <person name="Petzold A."/>
            <person name="Susuki M."/>
            <person name="Suzuki K.-i.T."/>
            <person name="Hayashi T."/>
            <person name="Toyoda A."/>
            <person name="Oliveira C."/>
            <person name="Osipova E."/>
            <person name="Leigh N.D."/>
            <person name="Simon A."/>
            <person name="Yun M.H."/>
        </authorList>
    </citation>
    <scope>NUCLEOTIDE SEQUENCE</scope>
    <source>
        <strain evidence="2">20211129_DDA</strain>
        <tissue evidence="2">Liver</tissue>
    </source>
</reference>
<gene>
    <name evidence="2" type="ORF">NDU88_003766</name>
</gene>
<feature type="compositionally biased region" description="Polar residues" evidence="1">
    <location>
        <begin position="97"/>
        <end position="107"/>
    </location>
</feature>
<feature type="region of interest" description="Disordered" evidence="1">
    <location>
        <begin position="57"/>
        <end position="107"/>
    </location>
</feature>
<dbReference type="Proteomes" id="UP001066276">
    <property type="component" value="Chromosome 2_1"/>
</dbReference>
<evidence type="ECO:0000313" key="2">
    <source>
        <dbReference type="EMBL" id="KAJ1199934.1"/>
    </source>
</evidence>
<dbReference type="EMBL" id="JANPWB010000003">
    <property type="protein sequence ID" value="KAJ1199934.1"/>
    <property type="molecule type" value="Genomic_DNA"/>
</dbReference>